<sequence>MASVLDEGIEEQDVWTVEKSRDLYHIQGWGSPYFTVNAEGNVEVRPTPKEDRGIDLYRLTEQLQMRGLALPLLIRFPDILHHRIQLLNECFRRAIQEYGYQGVYRGVFPIKVNQQRHLVDEIVKAGRPWKYGLEAGSKPELLIALSAMDEPDGFIVCNGYKDSAFIETALIAQRFDNTVVIVIERPDEIELVLEASERLGIRPMLGVRSKLASKGMGRWADSAGDRAKFGLTTAQIVHVVDELKKRDMLDCLQLLHFHIGSQVSSITPWKNALREAGHIYVELVRMGCKMGYLDVGGGLAVDYDGSKTDFYASMNYGVQEYANDVVGGIQDACDKHEVPHPTIVSESGRAVSSYQSVLIFDAVGESSSNSEATKPSEDAPRVLHDLWETYENIMPKNVQESWHDANQALEESRSLFRFGFLGMRDLAATETLFRACCVKIRDRLKDRQRIPEELANLDELLGHIYYCNFSLFQSAPDIWAMDQLFPIMPIHRLDEEPELKARLADLTCDSDGMIKKFIDVEDIKSSLDVHEVKPGEPYLLGMFLIGSYQEILGDLHNLFGDTNTVHVRLEDNGYSVSDVIKGDTIAEVLSYVQYNAEKMVERVRRQAERTHNEGRMTLEQLRMFMKHYEDAMGSYTYLNE</sequence>
<comment type="catalytic activity">
    <reaction evidence="12">
        <text>L-arginine + H(+) = agmatine + CO2</text>
        <dbReference type="Rhea" id="RHEA:17641"/>
        <dbReference type="ChEBI" id="CHEBI:15378"/>
        <dbReference type="ChEBI" id="CHEBI:16526"/>
        <dbReference type="ChEBI" id="CHEBI:32682"/>
        <dbReference type="ChEBI" id="CHEBI:58145"/>
        <dbReference type="EC" id="4.1.1.19"/>
    </reaction>
</comment>
<feature type="modified residue" description="N6-(pyridoxal phosphate)lysine" evidence="12 13">
    <location>
        <position position="111"/>
    </location>
</feature>
<dbReference type="PRINTS" id="PR01179">
    <property type="entry name" value="ODADCRBXLASE"/>
</dbReference>
<keyword evidence="8 12" id="KW-0663">Pyridoxal phosphate</keyword>
<dbReference type="Gene3D" id="2.40.37.10">
    <property type="entry name" value="Lyase, Ornithine Decarboxylase, Chain A, domain 1"/>
    <property type="match status" value="1"/>
</dbReference>
<dbReference type="UniPathway" id="UPA00186">
    <property type="reaction ID" value="UER00284"/>
</dbReference>
<dbReference type="InterPro" id="IPR022653">
    <property type="entry name" value="De-COase2_pyr-phos_BS"/>
</dbReference>
<evidence type="ECO:0000256" key="13">
    <source>
        <dbReference type="PIRSR" id="PIRSR001336-50"/>
    </source>
</evidence>
<evidence type="ECO:0000256" key="12">
    <source>
        <dbReference type="HAMAP-Rule" id="MF_01417"/>
    </source>
</evidence>
<dbReference type="GO" id="GO:0046872">
    <property type="term" value="F:metal ion binding"/>
    <property type="evidence" value="ECO:0007669"/>
    <property type="project" value="UniProtKB-KW"/>
</dbReference>
<dbReference type="Gene3D" id="3.20.20.10">
    <property type="entry name" value="Alanine racemase"/>
    <property type="match status" value="1"/>
</dbReference>
<evidence type="ECO:0000256" key="10">
    <source>
        <dbReference type="ARBA" id="ARBA00023115"/>
    </source>
</evidence>
<reference evidence="18 19" key="1">
    <citation type="submission" date="2019-08" db="EMBL/GenBank/DDBJ databases">
        <authorList>
            <person name="Liang Q."/>
        </authorList>
    </citation>
    <scope>NUCLEOTIDE SEQUENCE [LARGE SCALE GENOMIC DNA]</scope>
    <source>
        <strain evidence="18 19">V1718</strain>
    </source>
</reference>
<dbReference type="InterPro" id="IPR041128">
    <property type="entry name" value="Arg_decarbox_C"/>
</dbReference>
<dbReference type="PIRSF" id="PIRSF001336">
    <property type="entry name" value="Arg_decrbxlase"/>
    <property type="match status" value="1"/>
</dbReference>
<comment type="pathway">
    <text evidence="12">Amine and polyamine biosynthesis; agmatine biosynthesis; agmatine from L-arginine: step 1/1.</text>
</comment>
<dbReference type="Gene3D" id="1.20.58.930">
    <property type="match status" value="1"/>
</dbReference>
<evidence type="ECO:0000256" key="11">
    <source>
        <dbReference type="ARBA" id="ARBA00023239"/>
    </source>
</evidence>
<evidence type="ECO:0000256" key="14">
    <source>
        <dbReference type="PIRSR" id="PIRSR600183-50"/>
    </source>
</evidence>
<dbReference type="GO" id="GO:0008792">
    <property type="term" value="F:arginine decarboxylase activity"/>
    <property type="evidence" value="ECO:0007669"/>
    <property type="project" value="UniProtKB-UniRule"/>
</dbReference>
<dbReference type="Proteomes" id="UP000321595">
    <property type="component" value="Chromosome"/>
</dbReference>
<evidence type="ECO:0000259" key="16">
    <source>
        <dbReference type="Pfam" id="PF17810"/>
    </source>
</evidence>
<comment type="function">
    <text evidence="3 12">Catalyzes the biosynthesis of agmatine from arginine.</text>
</comment>
<dbReference type="AlphaFoldDB" id="A0A5B8Y268"/>
<dbReference type="SUPFAM" id="SSF51419">
    <property type="entry name" value="PLP-binding barrel"/>
    <property type="match status" value="1"/>
</dbReference>
<feature type="domain" description="Arginine decarboxylase C-terminal helical" evidence="17">
    <location>
        <begin position="585"/>
        <end position="638"/>
    </location>
</feature>
<evidence type="ECO:0000256" key="3">
    <source>
        <dbReference type="ARBA" id="ARBA00002257"/>
    </source>
</evidence>
<dbReference type="InterPro" id="IPR029066">
    <property type="entry name" value="PLP-binding_barrel"/>
</dbReference>
<dbReference type="OrthoDB" id="9802658at2"/>
<dbReference type="PRINTS" id="PR01180">
    <property type="entry name" value="ARGDCRBXLASE"/>
</dbReference>
<keyword evidence="7 12" id="KW-0460">Magnesium</keyword>
<dbReference type="FunFam" id="3.20.20.10:FF:000001">
    <property type="entry name" value="Biosynthetic arginine decarboxylase"/>
    <property type="match status" value="1"/>
</dbReference>
<accession>A0A5B8Y268</accession>
<dbReference type="InterPro" id="IPR002985">
    <property type="entry name" value="Arg_decrbxlase"/>
</dbReference>
<dbReference type="PROSITE" id="PS00878">
    <property type="entry name" value="ODR_DC_2_1"/>
    <property type="match status" value="1"/>
</dbReference>
<evidence type="ECO:0000256" key="2">
    <source>
        <dbReference type="ARBA" id="ARBA00001946"/>
    </source>
</evidence>
<dbReference type="HAMAP" id="MF_01417">
    <property type="entry name" value="SpeA"/>
    <property type="match status" value="1"/>
</dbReference>
<gene>
    <name evidence="12 18" type="primary">speA</name>
    <name evidence="18" type="ORF">FRD01_23035</name>
</gene>
<protein>
    <recommendedName>
        <fullName evidence="12">Biosynthetic arginine decarboxylase</fullName>
        <shortName evidence="12">ADC</shortName>
        <ecNumber evidence="12">4.1.1.19</ecNumber>
    </recommendedName>
</protein>
<dbReference type="InterPro" id="IPR022644">
    <property type="entry name" value="De-COase2_N"/>
</dbReference>
<dbReference type="EMBL" id="CP042467">
    <property type="protein sequence ID" value="QED30056.1"/>
    <property type="molecule type" value="Genomic_DNA"/>
</dbReference>
<dbReference type="GO" id="GO:0033388">
    <property type="term" value="P:putrescine biosynthetic process from arginine"/>
    <property type="evidence" value="ECO:0007669"/>
    <property type="project" value="UniProtKB-ARBA"/>
</dbReference>
<evidence type="ECO:0000256" key="4">
    <source>
        <dbReference type="ARBA" id="ARBA00008357"/>
    </source>
</evidence>
<evidence type="ECO:0000259" key="17">
    <source>
        <dbReference type="Pfam" id="PF17944"/>
    </source>
</evidence>
<dbReference type="InterPro" id="IPR040634">
    <property type="entry name" value="Arg_decarb_HB"/>
</dbReference>
<evidence type="ECO:0000256" key="6">
    <source>
        <dbReference type="ARBA" id="ARBA00022793"/>
    </source>
</evidence>
<dbReference type="SUPFAM" id="SSF50621">
    <property type="entry name" value="Alanine racemase C-terminal domain-like"/>
    <property type="match status" value="1"/>
</dbReference>
<dbReference type="GO" id="GO:0008295">
    <property type="term" value="P:spermidine biosynthetic process"/>
    <property type="evidence" value="ECO:0007669"/>
    <property type="project" value="UniProtKB-UniRule"/>
</dbReference>
<comment type="cofactor">
    <cofactor evidence="2 12">
        <name>Mg(2+)</name>
        <dbReference type="ChEBI" id="CHEBI:18420"/>
    </cofactor>
</comment>
<organism evidence="18 19">
    <name type="scientific">Microvenator marinus</name>
    <dbReference type="NCBI Taxonomy" id="2600177"/>
    <lineage>
        <taxon>Bacteria</taxon>
        <taxon>Deltaproteobacteria</taxon>
        <taxon>Bradymonadales</taxon>
        <taxon>Microvenatoraceae</taxon>
        <taxon>Microvenator</taxon>
    </lineage>
</organism>
<dbReference type="NCBIfam" id="NF003763">
    <property type="entry name" value="PRK05354.1"/>
    <property type="match status" value="1"/>
</dbReference>
<dbReference type="Pfam" id="PF02784">
    <property type="entry name" value="Orn_Arg_deC_N"/>
    <property type="match status" value="1"/>
</dbReference>
<feature type="domain" description="Arginine decarboxylase helical bundle" evidence="16">
    <location>
        <begin position="376"/>
        <end position="457"/>
    </location>
</feature>
<feature type="domain" description="Orn/DAP/Arg decarboxylase 2 N-terminal" evidence="15">
    <location>
        <begin position="92"/>
        <end position="352"/>
    </location>
</feature>
<dbReference type="Pfam" id="PF17944">
    <property type="entry name" value="Arg_decarbox_C"/>
    <property type="match status" value="1"/>
</dbReference>
<dbReference type="NCBIfam" id="TIGR01273">
    <property type="entry name" value="speA"/>
    <property type="match status" value="1"/>
</dbReference>
<keyword evidence="10 12" id="KW-0620">Polyamine biosynthesis</keyword>
<dbReference type="GO" id="GO:0006527">
    <property type="term" value="P:L-arginine catabolic process"/>
    <property type="evidence" value="ECO:0007669"/>
    <property type="project" value="InterPro"/>
</dbReference>
<evidence type="ECO:0000313" key="19">
    <source>
        <dbReference type="Proteomes" id="UP000321595"/>
    </source>
</evidence>
<dbReference type="Gene3D" id="1.10.287.3440">
    <property type="match status" value="1"/>
</dbReference>
<keyword evidence="5 12" id="KW-0479">Metal-binding</keyword>
<dbReference type="InterPro" id="IPR000183">
    <property type="entry name" value="Orn/DAP/Arg_de-COase"/>
</dbReference>
<evidence type="ECO:0000256" key="5">
    <source>
        <dbReference type="ARBA" id="ARBA00022723"/>
    </source>
</evidence>
<dbReference type="Pfam" id="PF17810">
    <property type="entry name" value="Arg_decarb_HB"/>
    <property type="match status" value="1"/>
</dbReference>
<evidence type="ECO:0000256" key="8">
    <source>
        <dbReference type="ARBA" id="ARBA00022898"/>
    </source>
</evidence>
<dbReference type="InterPro" id="IPR009006">
    <property type="entry name" value="Ala_racemase/Decarboxylase_C"/>
</dbReference>
<name>A0A5B8Y268_9DELT</name>
<comment type="similarity">
    <text evidence="4 12">Belongs to the Orn/Lys/Arg decarboxylase class-II family. SpeA subfamily.</text>
</comment>
<evidence type="ECO:0000259" key="15">
    <source>
        <dbReference type="Pfam" id="PF02784"/>
    </source>
</evidence>
<feature type="active site" description="Proton donor" evidence="14">
    <location>
        <position position="508"/>
    </location>
</feature>
<dbReference type="EC" id="4.1.1.19" evidence="12"/>
<dbReference type="PANTHER" id="PTHR43295">
    <property type="entry name" value="ARGININE DECARBOXYLASE"/>
    <property type="match status" value="1"/>
</dbReference>
<dbReference type="RefSeq" id="WP_146963404.1">
    <property type="nucleotide sequence ID" value="NZ_CP042467.1"/>
</dbReference>
<evidence type="ECO:0000256" key="1">
    <source>
        <dbReference type="ARBA" id="ARBA00001933"/>
    </source>
</evidence>
<keyword evidence="9 12" id="KW-0745">Spermidine biosynthesis</keyword>
<evidence type="ECO:0000313" key="18">
    <source>
        <dbReference type="EMBL" id="QED30056.1"/>
    </source>
</evidence>
<proteinExistence type="inferred from homology"/>
<keyword evidence="11 12" id="KW-0456">Lyase</keyword>
<evidence type="ECO:0000256" key="9">
    <source>
        <dbReference type="ARBA" id="ARBA00023066"/>
    </source>
</evidence>
<evidence type="ECO:0000256" key="7">
    <source>
        <dbReference type="ARBA" id="ARBA00022842"/>
    </source>
</evidence>
<keyword evidence="19" id="KW-1185">Reference proteome</keyword>
<comment type="cofactor">
    <cofactor evidence="1 12 13">
        <name>pyridoxal 5'-phosphate</name>
        <dbReference type="ChEBI" id="CHEBI:597326"/>
    </cofactor>
</comment>
<dbReference type="KEGG" id="bbae:FRD01_23035"/>
<dbReference type="CDD" id="cd06830">
    <property type="entry name" value="PLPDE_III_ADC"/>
    <property type="match status" value="1"/>
</dbReference>
<feature type="binding site" evidence="12">
    <location>
        <begin position="293"/>
        <end position="303"/>
    </location>
    <ligand>
        <name>substrate</name>
    </ligand>
</feature>
<dbReference type="PANTHER" id="PTHR43295:SF9">
    <property type="entry name" value="BIOSYNTHETIC ARGININE DECARBOXYLASE"/>
    <property type="match status" value="1"/>
</dbReference>
<keyword evidence="6 12" id="KW-0210">Decarboxylase</keyword>